<dbReference type="KEGG" id="dpr:Despr_2441"/>
<accession>A0A7U3YNE8</accession>
<evidence type="ECO:0000313" key="2">
    <source>
        <dbReference type="Proteomes" id="UP000006365"/>
    </source>
</evidence>
<proteinExistence type="predicted"/>
<sequence length="61" mass="6950">MSPWSCIQTGLLLLAVILGLYLAGPLFQEGPVVVSETRMTADWRELERLAREQPYHDHGQR</sequence>
<name>A0A7U3YNE8_DESPD</name>
<gene>
    <name evidence="1" type="ordered locus">Despr_2441</name>
</gene>
<reference evidence="1 2" key="1">
    <citation type="journal article" date="2011" name="Stand. Genomic Sci.">
        <title>Complete genome sequence of Desulfobulbus propionicus type strain (1pr3).</title>
        <authorList>
            <person name="Pagani I."/>
            <person name="Lapidus A."/>
            <person name="Nolan M."/>
            <person name="Lucas S."/>
            <person name="Hammon N."/>
            <person name="Deshpande S."/>
            <person name="Cheng J.F."/>
            <person name="Chertkov O."/>
            <person name="Davenport K."/>
            <person name="Tapia R."/>
            <person name="Han C."/>
            <person name="Goodwin L."/>
            <person name="Pitluck S."/>
            <person name="Liolios K."/>
            <person name="Mavromatis K."/>
            <person name="Ivanova N."/>
            <person name="Mikhailova N."/>
            <person name="Pati A."/>
            <person name="Chen A."/>
            <person name="Palaniappan K."/>
            <person name="Land M."/>
            <person name="Hauser L."/>
            <person name="Chang Y.J."/>
            <person name="Jeffries C.D."/>
            <person name="Detter J.C."/>
            <person name="Brambilla E."/>
            <person name="Kannan K.P."/>
            <person name="Djao O.D."/>
            <person name="Rohde M."/>
            <person name="Pukall R."/>
            <person name="Spring S."/>
            <person name="Goker M."/>
            <person name="Sikorski J."/>
            <person name="Woyke T."/>
            <person name="Bristow J."/>
            <person name="Eisen J.A."/>
            <person name="Markowitz V."/>
            <person name="Hugenholtz P."/>
            <person name="Kyrpides N.C."/>
            <person name="Klenk H.P."/>
        </authorList>
    </citation>
    <scope>NUCLEOTIDE SEQUENCE [LARGE SCALE GENOMIC DNA]</scope>
    <source>
        <strain evidence="2">ATCC 33891 / DSM 2032 / 1pr3</strain>
    </source>
</reference>
<keyword evidence="2" id="KW-1185">Reference proteome</keyword>
<organism evidence="1 2">
    <name type="scientific">Desulfobulbus propionicus (strain ATCC 33891 / DSM 2032 / VKM B-1956 / 1pr3)</name>
    <dbReference type="NCBI Taxonomy" id="577650"/>
    <lineage>
        <taxon>Bacteria</taxon>
        <taxon>Pseudomonadati</taxon>
        <taxon>Thermodesulfobacteriota</taxon>
        <taxon>Desulfobulbia</taxon>
        <taxon>Desulfobulbales</taxon>
        <taxon>Desulfobulbaceae</taxon>
        <taxon>Desulfobulbus</taxon>
    </lineage>
</organism>
<dbReference type="RefSeq" id="WP_015725106.1">
    <property type="nucleotide sequence ID" value="NC_014972.1"/>
</dbReference>
<evidence type="ECO:0000313" key="1">
    <source>
        <dbReference type="EMBL" id="ADW18580.1"/>
    </source>
</evidence>
<protein>
    <submittedName>
        <fullName evidence="1">Uncharacterized protein</fullName>
    </submittedName>
</protein>
<dbReference type="AlphaFoldDB" id="A0A7U3YNE8"/>
<dbReference type="Proteomes" id="UP000006365">
    <property type="component" value="Chromosome"/>
</dbReference>
<dbReference type="EMBL" id="CP002364">
    <property type="protein sequence ID" value="ADW18580.1"/>
    <property type="molecule type" value="Genomic_DNA"/>
</dbReference>